<evidence type="ECO:0000313" key="1">
    <source>
        <dbReference type="EMBL" id="JAH89847.1"/>
    </source>
</evidence>
<dbReference type="AlphaFoldDB" id="A0A0E9WHM2"/>
<name>A0A0E9WHM2_ANGAN</name>
<protein>
    <submittedName>
        <fullName evidence="1">Uncharacterized protein</fullName>
    </submittedName>
</protein>
<dbReference type="EMBL" id="GBXM01018730">
    <property type="protein sequence ID" value="JAH89847.1"/>
    <property type="molecule type" value="Transcribed_RNA"/>
</dbReference>
<organism evidence="1">
    <name type="scientific">Anguilla anguilla</name>
    <name type="common">European freshwater eel</name>
    <name type="synonym">Muraena anguilla</name>
    <dbReference type="NCBI Taxonomy" id="7936"/>
    <lineage>
        <taxon>Eukaryota</taxon>
        <taxon>Metazoa</taxon>
        <taxon>Chordata</taxon>
        <taxon>Craniata</taxon>
        <taxon>Vertebrata</taxon>
        <taxon>Euteleostomi</taxon>
        <taxon>Actinopterygii</taxon>
        <taxon>Neopterygii</taxon>
        <taxon>Teleostei</taxon>
        <taxon>Anguilliformes</taxon>
        <taxon>Anguillidae</taxon>
        <taxon>Anguilla</taxon>
    </lineage>
</organism>
<sequence length="31" mass="3740">MLSLHFNLIIAFQTQRARVQYDNNQKYVTVQ</sequence>
<reference evidence="1" key="1">
    <citation type="submission" date="2014-11" db="EMBL/GenBank/DDBJ databases">
        <authorList>
            <person name="Amaro Gonzalez C."/>
        </authorList>
    </citation>
    <scope>NUCLEOTIDE SEQUENCE</scope>
</reference>
<reference evidence="1" key="2">
    <citation type="journal article" date="2015" name="Fish Shellfish Immunol.">
        <title>Early steps in the European eel (Anguilla anguilla)-Vibrio vulnificus interaction in the gills: Role of the RtxA13 toxin.</title>
        <authorList>
            <person name="Callol A."/>
            <person name="Pajuelo D."/>
            <person name="Ebbesson L."/>
            <person name="Teles M."/>
            <person name="MacKenzie S."/>
            <person name="Amaro C."/>
        </authorList>
    </citation>
    <scope>NUCLEOTIDE SEQUENCE</scope>
</reference>
<proteinExistence type="predicted"/>
<accession>A0A0E9WHM2</accession>